<dbReference type="Gene3D" id="1.25.40.20">
    <property type="entry name" value="Ankyrin repeat-containing domain"/>
    <property type="match status" value="6"/>
</dbReference>
<feature type="repeat" description="ANK" evidence="3">
    <location>
        <begin position="95"/>
        <end position="128"/>
    </location>
</feature>
<dbReference type="Pfam" id="PF00651">
    <property type="entry name" value="BTB"/>
    <property type="match status" value="1"/>
</dbReference>
<feature type="repeat" description="ANK" evidence="3">
    <location>
        <begin position="369"/>
        <end position="402"/>
    </location>
</feature>
<feature type="repeat" description="ANK" evidence="3">
    <location>
        <begin position="61"/>
        <end position="94"/>
    </location>
</feature>
<dbReference type="PRINTS" id="PR01415">
    <property type="entry name" value="ANKYRIN"/>
</dbReference>
<dbReference type="SMART" id="SM00225">
    <property type="entry name" value="BTB"/>
    <property type="match status" value="1"/>
</dbReference>
<dbReference type="PROSITE" id="PS50097">
    <property type="entry name" value="BTB"/>
    <property type="match status" value="1"/>
</dbReference>
<dbReference type="PROSITE" id="PS50297">
    <property type="entry name" value="ANK_REP_REGION"/>
    <property type="match status" value="7"/>
</dbReference>
<feature type="repeat" description="ANK" evidence="3">
    <location>
        <begin position="1059"/>
        <end position="1092"/>
    </location>
</feature>
<dbReference type="SUPFAM" id="SSF48403">
    <property type="entry name" value="Ankyrin repeat"/>
    <property type="match status" value="3"/>
</dbReference>
<evidence type="ECO:0000313" key="5">
    <source>
        <dbReference type="EMBL" id="KAJ5073509.1"/>
    </source>
</evidence>
<dbReference type="Pfam" id="PF13637">
    <property type="entry name" value="Ank_4"/>
    <property type="match status" value="1"/>
</dbReference>
<organism evidence="5 6">
    <name type="scientific">Anaeramoeba ignava</name>
    <name type="common">Anaerobic marine amoeba</name>
    <dbReference type="NCBI Taxonomy" id="1746090"/>
    <lineage>
        <taxon>Eukaryota</taxon>
        <taxon>Metamonada</taxon>
        <taxon>Anaeramoebidae</taxon>
        <taxon>Anaeramoeba</taxon>
    </lineage>
</organism>
<evidence type="ECO:0000256" key="2">
    <source>
        <dbReference type="ARBA" id="ARBA00023043"/>
    </source>
</evidence>
<dbReference type="InterPro" id="IPR051637">
    <property type="entry name" value="Ank_repeat_dom-contain_49"/>
</dbReference>
<feature type="repeat" description="ANK" evidence="3">
    <location>
        <begin position="163"/>
        <end position="195"/>
    </location>
</feature>
<feature type="repeat" description="ANK" evidence="3">
    <location>
        <begin position="28"/>
        <end position="60"/>
    </location>
</feature>
<accession>A0A9Q0RAW7</accession>
<proteinExistence type="predicted"/>
<evidence type="ECO:0000256" key="1">
    <source>
        <dbReference type="ARBA" id="ARBA00022737"/>
    </source>
</evidence>
<sequence length="1451" mass="167393">MDLLELIEDKNIEEIEKFEGDINFQDLEGKTALHLSCLSNNIEITKILLSKKAEVNLFDRNQETPLNNALKQPTSFELIELLIENGADVNLKDKFDQTALHNALINSSDTQIIKLLIAKGSDIKAKDSKRCKPLHYACMYIEDLEILDTLFYDQKQIHFKDQYQKTPLHYACLYSNIKCVKYLIGKGADINAIDKDRKNPLHFACESEKPSNEIISLLISSGTKPNLRDKRMQIPLHYLVMNESKVENIALLLKHGANIHAQNTSRQTPILKACEYNPNPEVIEFLLKNGANAQHNSYISTQSPIFLACTKHCNSKIIRLLFQYGAQLEFQSTIKKTTIQLACSKSTDLETIKFLVEKTGNNYFIRTSSHKSPFHFACENPNGKPILQYFVEMGVDPYSRDSQSLTALHFACISDAPMDILEYLVDDLGFDVNEISISNKTPLHYACEKGARKELIEFLLARGADTHLKDSQKYIPVFYEMLNNKRIEIIEMLIDEESMSHLPSILYQNMFLTRIFRYRMKFSNLKMIKYFINNFLDLNKTDTQGRDPLFYAIKTPVNFEVLKMLITDETNFDKHFSVFRAPYTYLSLALRSRNDPDIIKFLIKNTKDFSYTTSQNENYLHLACKNVVDEEILNLLIGKGIQINSRDSKNYTPLHAYLTTTFHQQNINILNILLESGADPNLKTDLNQNVLHLACYGFPNYEILKKLIDVIGKTALNELDSSNNTPLHKLCSNIRLKKNKKEASKMIDLLIENGSRLDSKNSQHSTPLHSLCQNSSSFSLIQSLIKHGADPNTQGQFSRNPLHVLLSKIQFNPKIIRLLVDSGVNINEVDSQKNTPLHYLIKRSFNLEDLELLCNSKIVNIQNNYGKTPLFSACEFYPNFEVIEFLIKKGSTVKLKTNNKKSIFSFVDWKTLDQEIVELLLSKKAKFSEKPARSPSSLSLAIVNSDEKLSHFLIQKYRKSYFSVITSAYLSSAKTSLLLQNHMIDFNTKIDNEPLFISLIKRYYESDFIKKIIEMKPNFQEKSLIGLYPIHYLCDKDPNPDILRLFIENYPDINLYSPRKQTPLHRISSVSNNIECYKILIEKGADVNCLDQRKYTPLMNACLNNASEKVLEFLISKGAELNEQNEMSKTALTYCIEKRNTRNAECLLKNGALVDFPVKKSPLYYACFLKDQKMVKLLLLYNAQVYDSENFVVTEEIQQILDSHFSICTDMNNLFQRQEFTDQNVQCIGGNFSIHSLIVKLRLNNGELNNQQIEQIFNKMLLILSKQEVEDAKIFMQFIYSGIFPKSKPIIESQKIVSEILSEIYEKPEEWIERKKGRNGIIRDLDILFQNQSTKNFTILFSNSNHSIHVDKLILVARSELYRGMFLSVEDDSNQVHDYSGKSFETVQKLVRFLYLDEINISSKNSIDNFDEFVDLIDYYQLNEKSRMRMVLEKTYDDLMKEERKNESNLN</sequence>
<keyword evidence="1" id="KW-0677">Repeat</keyword>
<feature type="repeat" description="ANK" evidence="3">
    <location>
        <begin position="1093"/>
        <end position="1126"/>
    </location>
</feature>
<dbReference type="InterPro" id="IPR036770">
    <property type="entry name" value="Ankyrin_rpt-contain_sf"/>
</dbReference>
<dbReference type="Proteomes" id="UP001149090">
    <property type="component" value="Unassembled WGS sequence"/>
</dbReference>
<feature type="repeat" description="ANK" evidence="3">
    <location>
        <begin position="763"/>
        <end position="796"/>
    </location>
</feature>
<dbReference type="InterPro" id="IPR011333">
    <property type="entry name" value="SKP1/BTB/POZ_sf"/>
</dbReference>
<dbReference type="InterPro" id="IPR000210">
    <property type="entry name" value="BTB/POZ_dom"/>
</dbReference>
<feature type="repeat" description="ANK" evidence="3">
    <location>
        <begin position="649"/>
        <end position="685"/>
    </location>
</feature>
<evidence type="ECO:0000259" key="4">
    <source>
        <dbReference type="PROSITE" id="PS50097"/>
    </source>
</evidence>
<dbReference type="Pfam" id="PF12796">
    <property type="entry name" value="Ank_2"/>
    <property type="match status" value="8"/>
</dbReference>
<dbReference type="SUPFAM" id="SSF54695">
    <property type="entry name" value="POZ domain"/>
    <property type="match status" value="1"/>
</dbReference>
<dbReference type="PANTHER" id="PTHR24180">
    <property type="entry name" value="CYCLIN-DEPENDENT KINASE INHIBITOR 2C-RELATED"/>
    <property type="match status" value="1"/>
</dbReference>
<name>A0A9Q0RAW7_ANAIG</name>
<protein>
    <submittedName>
        <fullName evidence="5">Ankyrin repeat-containing protein</fullName>
    </submittedName>
</protein>
<gene>
    <name evidence="5" type="ORF">M0811_08626</name>
</gene>
<feature type="repeat" description="ANK" evidence="3">
    <location>
        <begin position="797"/>
        <end position="831"/>
    </location>
</feature>
<dbReference type="EMBL" id="JAPDFW010000074">
    <property type="protein sequence ID" value="KAJ5073509.1"/>
    <property type="molecule type" value="Genomic_DNA"/>
</dbReference>
<reference evidence="5" key="1">
    <citation type="submission" date="2022-10" db="EMBL/GenBank/DDBJ databases">
        <title>Novel sulphate-reducing endosymbionts in the free-living metamonad Anaeramoeba.</title>
        <authorList>
            <person name="Jerlstrom-Hultqvist J."/>
            <person name="Cepicka I."/>
            <person name="Gallot-Lavallee L."/>
            <person name="Salas-Leiva D."/>
            <person name="Curtis B.A."/>
            <person name="Zahonova K."/>
            <person name="Pipaliya S."/>
            <person name="Dacks J."/>
            <person name="Roger A.J."/>
        </authorList>
    </citation>
    <scope>NUCLEOTIDE SEQUENCE</scope>
    <source>
        <strain evidence="5">BMAN</strain>
    </source>
</reference>
<dbReference type="CDD" id="cd18186">
    <property type="entry name" value="BTB_POZ_ZBTB_KLHL-like"/>
    <property type="match status" value="1"/>
</dbReference>
<feature type="repeat" description="ANK" evidence="3">
    <location>
        <begin position="615"/>
        <end position="648"/>
    </location>
</feature>
<feature type="repeat" description="ANK" evidence="3">
    <location>
        <begin position="196"/>
        <end position="230"/>
    </location>
</feature>
<evidence type="ECO:0000313" key="6">
    <source>
        <dbReference type="Proteomes" id="UP001149090"/>
    </source>
</evidence>
<dbReference type="InterPro" id="IPR002110">
    <property type="entry name" value="Ankyrin_rpt"/>
</dbReference>
<feature type="domain" description="BTB" evidence="4">
    <location>
        <begin position="1335"/>
        <end position="1403"/>
    </location>
</feature>
<dbReference type="PROSITE" id="PS50088">
    <property type="entry name" value="ANK_REPEAT"/>
    <property type="match status" value="13"/>
</dbReference>
<keyword evidence="2 3" id="KW-0040">ANK repeat</keyword>
<keyword evidence="6" id="KW-1185">Reference proteome</keyword>
<dbReference type="Gene3D" id="3.30.710.10">
    <property type="entry name" value="Potassium Channel Kv1.1, Chain A"/>
    <property type="match status" value="1"/>
</dbReference>
<comment type="caution">
    <text evidence="5">The sequence shown here is derived from an EMBL/GenBank/DDBJ whole genome shotgun (WGS) entry which is preliminary data.</text>
</comment>
<dbReference type="PANTHER" id="PTHR24180:SF45">
    <property type="entry name" value="POLY [ADP-RIBOSE] POLYMERASE TANKYRASE"/>
    <property type="match status" value="1"/>
</dbReference>
<dbReference type="SMART" id="SM00248">
    <property type="entry name" value="ANK"/>
    <property type="match status" value="30"/>
</dbReference>
<feature type="repeat" description="ANK" evidence="3">
    <location>
        <begin position="438"/>
        <end position="471"/>
    </location>
</feature>
<evidence type="ECO:0000256" key="3">
    <source>
        <dbReference type="PROSITE-ProRule" id="PRU00023"/>
    </source>
</evidence>